<name>A0A915K1D1_ROMCU</name>
<protein>
    <submittedName>
        <fullName evidence="2">Uncharacterized protein</fullName>
    </submittedName>
</protein>
<dbReference type="WBParaSite" id="nRc.2.0.1.t32124-RA">
    <property type="protein sequence ID" value="nRc.2.0.1.t32124-RA"/>
    <property type="gene ID" value="nRc.2.0.1.g32124"/>
</dbReference>
<reference evidence="2" key="1">
    <citation type="submission" date="2022-11" db="UniProtKB">
        <authorList>
            <consortium name="WormBaseParasite"/>
        </authorList>
    </citation>
    <scope>IDENTIFICATION</scope>
</reference>
<organism evidence="1 2">
    <name type="scientific">Romanomermis culicivorax</name>
    <name type="common">Nematode worm</name>
    <dbReference type="NCBI Taxonomy" id="13658"/>
    <lineage>
        <taxon>Eukaryota</taxon>
        <taxon>Metazoa</taxon>
        <taxon>Ecdysozoa</taxon>
        <taxon>Nematoda</taxon>
        <taxon>Enoplea</taxon>
        <taxon>Dorylaimia</taxon>
        <taxon>Mermithida</taxon>
        <taxon>Mermithoidea</taxon>
        <taxon>Mermithidae</taxon>
        <taxon>Romanomermis</taxon>
    </lineage>
</organism>
<dbReference type="AlphaFoldDB" id="A0A915K1D1"/>
<sequence>MGCCYQQIGLSTIAKIILNQGCSTFTVYPCHPWIVELPLRNKKVPMSTTRPAICLANPVGVYQMARVFLLLLCVTPSSSHGCLMARITHLLGFPVSPIYKLEVPACLDT</sequence>
<evidence type="ECO:0000313" key="2">
    <source>
        <dbReference type="WBParaSite" id="nRc.2.0.1.t32124-RA"/>
    </source>
</evidence>
<proteinExistence type="predicted"/>
<keyword evidence="1" id="KW-1185">Reference proteome</keyword>
<accession>A0A915K1D1</accession>
<dbReference type="Proteomes" id="UP000887565">
    <property type="component" value="Unplaced"/>
</dbReference>
<evidence type="ECO:0000313" key="1">
    <source>
        <dbReference type="Proteomes" id="UP000887565"/>
    </source>
</evidence>